<gene>
    <name evidence="1" type="ORF">S06H3_09039</name>
</gene>
<dbReference type="Gene3D" id="3.40.1160.10">
    <property type="entry name" value="Acetylglutamate kinase-like"/>
    <property type="match status" value="1"/>
</dbReference>
<name>X1M5C5_9ZZZZ</name>
<reference evidence="1" key="1">
    <citation type="journal article" date="2014" name="Front. Microbiol.">
        <title>High frequency of phylogenetically diverse reductive dehalogenase-homologous genes in deep subseafloor sedimentary metagenomes.</title>
        <authorList>
            <person name="Kawai M."/>
            <person name="Futagami T."/>
            <person name="Toyoda A."/>
            <person name="Takaki Y."/>
            <person name="Nishi S."/>
            <person name="Hori S."/>
            <person name="Arai W."/>
            <person name="Tsubouchi T."/>
            <person name="Morono Y."/>
            <person name="Uchiyama I."/>
            <person name="Ito T."/>
            <person name="Fujiyama A."/>
            <person name="Inagaki F."/>
            <person name="Takami H."/>
        </authorList>
    </citation>
    <scope>NUCLEOTIDE SEQUENCE</scope>
    <source>
        <strain evidence="1">Expedition CK06-06</strain>
    </source>
</reference>
<dbReference type="AlphaFoldDB" id="X1M5C5"/>
<comment type="caution">
    <text evidence="1">The sequence shown here is derived from an EMBL/GenBank/DDBJ whole genome shotgun (WGS) entry which is preliminary data.</text>
</comment>
<dbReference type="InterPro" id="IPR036393">
    <property type="entry name" value="AceGlu_kinase-like_sf"/>
</dbReference>
<sequence length="42" mass="4720">MEELKYNRVLLKISGEALLGDLDYGIDPKVTNNISSQIKEVL</sequence>
<evidence type="ECO:0008006" key="2">
    <source>
        <dbReference type="Google" id="ProtNLM"/>
    </source>
</evidence>
<protein>
    <recommendedName>
        <fullName evidence="2">Aspartate/glutamate/uridylate kinase domain-containing protein</fullName>
    </recommendedName>
</protein>
<evidence type="ECO:0000313" key="1">
    <source>
        <dbReference type="EMBL" id="GAI13291.1"/>
    </source>
</evidence>
<accession>X1M5C5</accession>
<proteinExistence type="predicted"/>
<organism evidence="1">
    <name type="scientific">marine sediment metagenome</name>
    <dbReference type="NCBI Taxonomy" id="412755"/>
    <lineage>
        <taxon>unclassified sequences</taxon>
        <taxon>metagenomes</taxon>
        <taxon>ecological metagenomes</taxon>
    </lineage>
</organism>
<dbReference type="SUPFAM" id="SSF53633">
    <property type="entry name" value="Carbamate kinase-like"/>
    <property type="match status" value="1"/>
</dbReference>
<dbReference type="EMBL" id="BARV01003912">
    <property type="protein sequence ID" value="GAI13291.1"/>
    <property type="molecule type" value="Genomic_DNA"/>
</dbReference>